<proteinExistence type="predicted"/>
<dbReference type="Proteomes" id="UP001472677">
    <property type="component" value="Unassembled WGS sequence"/>
</dbReference>
<feature type="region of interest" description="Disordered" evidence="1">
    <location>
        <begin position="1"/>
        <end position="21"/>
    </location>
</feature>
<evidence type="ECO:0000313" key="3">
    <source>
        <dbReference type="Proteomes" id="UP001472677"/>
    </source>
</evidence>
<gene>
    <name evidence="2" type="ORF">V6N12_029739</name>
</gene>
<evidence type="ECO:0000313" key="2">
    <source>
        <dbReference type="EMBL" id="KAK8524887.1"/>
    </source>
</evidence>
<comment type="caution">
    <text evidence="2">The sequence shown here is derived from an EMBL/GenBank/DDBJ whole genome shotgun (WGS) entry which is preliminary data.</text>
</comment>
<accession>A0ABR2CWZ8</accession>
<feature type="region of interest" description="Disordered" evidence="1">
    <location>
        <begin position="150"/>
        <end position="178"/>
    </location>
</feature>
<feature type="compositionally biased region" description="Acidic residues" evidence="1">
    <location>
        <begin position="165"/>
        <end position="178"/>
    </location>
</feature>
<keyword evidence="3" id="KW-1185">Reference proteome</keyword>
<organism evidence="2 3">
    <name type="scientific">Hibiscus sabdariffa</name>
    <name type="common">roselle</name>
    <dbReference type="NCBI Taxonomy" id="183260"/>
    <lineage>
        <taxon>Eukaryota</taxon>
        <taxon>Viridiplantae</taxon>
        <taxon>Streptophyta</taxon>
        <taxon>Embryophyta</taxon>
        <taxon>Tracheophyta</taxon>
        <taxon>Spermatophyta</taxon>
        <taxon>Magnoliopsida</taxon>
        <taxon>eudicotyledons</taxon>
        <taxon>Gunneridae</taxon>
        <taxon>Pentapetalae</taxon>
        <taxon>rosids</taxon>
        <taxon>malvids</taxon>
        <taxon>Malvales</taxon>
        <taxon>Malvaceae</taxon>
        <taxon>Malvoideae</taxon>
        <taxon>Hibiscus</taxon>
    </lineage>
</organism>
<evidence type="ECO:0000256" key="1">
    <source>
        <dbReference type="SAM" id="MobiDB-lite"/>
    </source>
</evidence>
<name>A0ABR2CWZ8_9ROSI</name>
<dbReference type="EMBL" id="JBBPBM010000041">
    <property type="protein sequence ID" value="KAK8524887.1"/>
    <property type="molecule type" value="Genomic_DNA"/>
</dbReference>
<protein>
    <submittedName>
        <fullName evidence="2">Uncharacterized protein</fullName>
    </submittedName>
</protein>
<sequence length="178" mass="19805">MARTLAHIPAESGMNHGKNQGSEVLDFNEATYRASMNKKLKDRFDKLEEIISETFPPKGKFQIQMERTSAHIPAESGMNHGKNQGMNRSQDAVILGFQLACMPFSVFDVGFNALCEVTINFDVRNPFGSSWKSIVAKYRDIMTNTCSELRMLTSPSDKNDREDASGDDNESGNSGEDL</sequence>
<reference evidence="2 3" key="1">
    <citation type="journal article" date="2024" name="G3 (Bethesda)">
        <title>Genome assembly of Hibiscus sabdariffa L. provides insights into metabolisms of medicinal natural products.</title>
        <authorList>
            <person name="Kim T."/>
        </authorList>
    </citation>
    <scope>NUCLEOTIDE SEQUENCE [LARGE SCALE GENOMIC DNA]</scope>
    <source>
        <strain evidence="2">TK-2024</strain>
        <tissue evidence="2">Old leaves</tissue>
    </source>
</reference>